<dbReference type="InterPro" id="IPR039697">
    <property type="entry name" value="Alcohol_dehydrogenase_Fe"/>
</dbReference>
<reference evidence="6" key="1">
    <citation type="submission" date="2011-05" db="EMBL/GenBank/DDBJ databases">
        <title>Complete sequence of Desulfotomaculum ruminis DSM 2154.</title>
        <authorList>
            <person name="Lucas S."/>
            <person name="Copeland A."/>
            <person name="Lapidus A."/>
            <person name="Cheng J.-F."/>
            <person name="Goodwin L."/>
            <person name="Pitluck S."/>
            <person name="Lu M."/>
            <person name="Detter J.C."/>
            <person name="Han C."/>
            <person name="Tapia R."/>
            <person name="Land M."/>
            <person name="Hauser L."/>
            <person name="Kyrpides N."/>
            <person name="Ivanova N."/>
            <person name="Mikhailova N."/>
            <person name="Pagani I."/>
            <person name="Stams A.J.M."/>
            <person name="Plugge C.M."/>
            <person name="Muyzer G."/>
            <person name="Kuever J."/>
            <person name="Parshina S.N."/>
            <person name="Ivanova A.E."/>
            <person name="Nazina T.N."/>
            <person name="Brambilla E."/>
            <person name="Spring S."/>
            <person name="Klenk H.-P."/>
            <person name="Woyke T."/>
        </authorList>
    </citation>
    <scope>NUCLEOTIDE SEQUENCE [LARGE SCALE GENOMIC DNA]</scope>
    <source>
        <strain evidence="6">ATCC 23193 / DSM 2154 / NCIB 8452 / DL</strain>
    </source>
</reference>
<evidence type="ECO:0000259" key="3">
    <source>
        <dbReference type="Pfam" id="PF00465"/>
    </source>
</evidence>
<dbReference type="eggNOG" id="COG1454">
    <property type="taxonomic scope" value="Bacteria"/>
</dbReference>
<gene>
    <name evidence="5" type="ordered locus">Desru_0082</name>
</gene>
<dbReference type="GO" id="GO:0046872">
    <property type="term" value="F:metal ion binding"/>
    <property type="evidence" value="ECO:0007669"/>
    <property type="project" value="InterPro"/>
</dbReference>
<reference evidence="5 6" key="2">
    <citation type="journal article" date="2012" name="Stand. Genomic Sci.">
        <title>Complete genome sequence of the sulfate-reducing firmicute Desulfotomaculum ruminis type strain (DL(T)).</title>
        <authorList>
            <person name="Spring S."/>
            <person name="Visser M."/>
            <person name="Lu M."/>
            <person name="Copeland A."/>
            <person name="Lapidus A."/>
            <person name="Lucas S."/>
            <person name="Cheng J.F."/>
            <person name="Han C."/>
            <person name="Tapia R."/>
            <person name="Goodwin L.A."/>
            <person name="Pitluck S."/>
            <person name="Ivanova N."/>
            <person name="Land M."/>
            <person name="Hauser L."/>
            <person name="Larimer F."/>
            <person name="Rohde M."/>
            <person name="Goker M."/>
            <person name="Detter J.C."/>
            <person name="Kyrpides N.C."/>
            <person name="Woyke T."/>
            <person name="Schaap P.J."/>
            <person name="Plugge C.M."/>
            <person name="Muyzer G."/>
            <person name="Kuever J."/>
            <person name="Pereira I.A."/>
            <person name="Parshina S.N."/>
            <person name="Bernier-Latmani R."/>
            <person name="Stams A.J."/>
            <person name="Klenk H.P."/>
        </authorList>
    </citation>
    <scope>NUCLEOTIDE SEQUENCE [LARGE SCALE GENOMIC DNA]</scope>
    <source>
        <strain evidence="6">ATCC 23193 / DSM 2154 / NCIB 8452 / DL</strain>
    </source>
</reference>
<sequence length="392" mass="41060">MGEGGVGITLQICSFTAPTKIISGVDARKTVGTEVKSLGGKVVFISTDKGIVNAGLLVDILESLSKESLAYVVFDEVETNPAIDIVEKGLQVYRNEECDILLAVGGGSAMDTAKAIGIMVNNPGPIGTYAGVDKYPCAPPNIVSVPTAAGTGAEILSTAVITDRVRNCKISVSGAGQSPRVAIVDPLMLQTLPAAIAAATGMVTLTHAIEGYVSLGSSELTDLLNFKGVQLAAKYLRRFVANRRDLEAATGMQMACLYAALGSSNSGLGNVYAMANSLDGHFNILHGIACAVLLPAVMEFNTMACPDKFIEIAGCFGENVSGLPAPEASLKAAVAVRKLVKDIGLPAGLREMEITEKQIVQMSRDAIGSGIYKTNPRETNLMDMIKLYRESI</sequence>
<dbReference type="AlphaFoldDB" id="F6DLU0"/>
<protein>
    <submittedName>
        <fullName evidence="5">Iron-containing alcohol dehydrogenase</fullName>
    </submittedName>
</protein>
<name>F6DLU0_DESRL</name>
<dbReference type="OrthoDB" id="5445534at2"/>
<dbReference type="KEGG" id="dru:Desru_0082"/>
<keyword evidence="6" id="KW-1185">Reference proteome</keyword>
<dbReference type="Proteomes" id="UP000009234">
    <property type="component" value="Chromosome"/>
</dbReference>
<dbReference type="EMBL" id="CP002780">
    <property type="protein sequence ID" value="AEG58383.1"/>
    <property type="molecule type" value="Genomic_DNA"/>
</dbReference>
<dbReference type="PANTHER" id="PTHR11496">
    <property type="entry name" value="ALCOHOL DEHYDROGENASE"/>
    <property type="match status" value="1"/>
</dbReference>
<feature type="domain" description="Alcohol dehydrogenase iron-type/glycerol dehydrogenase GldA" evidence="3">
    <location>
        <begin position="18"/>
        <end position="186"/>
    </location>
</feature>
<evidence type="ECO:0000256" key="2">
    <source>
        <dbReference type="ARBA" id="ARBA00023002"/>
    </source>
</evidence>
<evidence type="ECO:0000256" key="1">
    <source>
        <dbReference type="ARBA" id="ARBA00007358"/>
    </source>
</evidence>
<dbReference type="SUPFAM" id="SSF56796">
    <property type="entry name" value="Dehydroquinate synthase-like"/>
    <property type="match status" value="1"/>
</dbReference>
<evidence type="ECO:0000313" key="6">
    <source>
        <dbReference type="Proteomes" id="UP000009234"/>
    </source>
</evidence>
<accession>F6DLU0</accession>
<dbReference type="Gene3D" id="1.20.1090.10">
    <property type="entry name" value="Dehydroquinate synthase-like - alpha domain"/>
    <property type="match status" value="1"/>
</dbReference>
<dbReference type="CDD" id="cd08551">
    <property type="entry name" value="Fe-ADH"/>
    <property type="match status" value="1"/>
</dbReference>
<dbReference type="PANTHER" id="PTHR11496:SF102">
    <property type="entry name" value="ALCOHOL DEHYDROGENASE 4"/>
    <property type="match status" value="1"/>
</dbReference>
<dbReference type="FunFam" id="3.40.50.1970:FF:000003">
    <property type="entry name" value="Alcohol dehydrogenase, iron-containing"/>
    <property type="match status" value="1"/>
</dbReference>
<dbReference type="Pfam" id="PF00465">
    <property type="entry name" value="Fe-ADH"/>
    <property type="match status" value="1"/>
</dbReference>
<proteinExistence type="inferred from homology"/>
<evidence type="ECO:0000259" key="4">
    <source>
        <dbReference type="Pfam" id="PF25137"/>
    </source>
</evidence>
<feature type="domain" description="Fe-containing alcohol dehydrogenase-like C-terminal" evidence="4">
    <location>
        <begin position="198"/>
        <end position="391"/>
    </location>
</feature>
<keyword evidence="2" id="KW-0560">Oxidoreductase</keyword>
<dbReference type="STRING" id="696281.Desru_0082"/>
<dbReference type="InterPro" id="IPR056798">
    <property type="entry name" value="ADH_Fe_C"/>
</dbReference>
<dbReference type="Pfam" id="PF25137">
    <property type="entry name" value="ADH_Fe_C"/>
    <property type="match status" value="1"/>
</dbReference>
<dbReference type="Gene3D" id="3.40.50.1970">
    <property type="match status" value="1"/>
</dbReference>
<organism evidence="5 6">
    <name type="scientific">Desulforamulus ruminis (strain ATCC 23193 / DSM 2154 / NCIMB 8452 / DL)</name>
    <name type="common">Desulfotomaculum ruminis</name>
    <dbReference type="NCBI Taxonomy" id="696281"/>
    <lineage>
        <taxon>Bacteria</taxon>
        <taxon>Bacillati</taxon>
        <taxon>Bacillota</taxon>
        <taxon>Clostridia</taxon>
        <taxon>Eubacteriales</taxon>
        <taxon>Peptococcaceae</taxon>
        <taxon>Desulforamulus</taxon>
    </lineage>
</organism>
<comment type="similarity">
    <text evidence="1">Belongs to the iron-containing alcohol dehydrogenase family.</text>
</comment>
<dbReference type="HOGENOM" id="CLU_007207_0_0_9"/>
<dbReference type="InterPro" id="IPR001670">
    <property type="entry name" value="ADH_Fe/GldA"/>
</dbReference>
<dbReference type="RefSeq" id="WP_013840165.1">
    <property type="nucleotide sequence ID" value="NC_015589.1"/>
</dbReference>
<evidence type="ECO:0000313" key="5">
    <source>
        <dbReference type="EMBL" id="AEG58383.1"/>
    </source>
</evidence>
<dbReference type="GO" id="GO:0004022">
    <property type="term" value="F:alcohol dehydrogenase (NAD+) activity"/>
    <property type="evidence" value="ECO:0007669"/>
    <property type="project" value="UniProtKB-ARBA"/>
</dbReference>